<proteinExistence type="predicted"/>
<dbReference type="OrthoDB" id="9795622at2"/>
<gene>
    <name evidence="2" type="ORF">E0E05_05820</name>
</gene>
<dbReference type="EMBL" id="CP036532">
    <property type="protein sequence ID" value="QBK30156.1"/>
    <property type="molecule type" value="Genomic_DNA"/>
</dbReference>
<dbReference type="GO" id="GO:0006629">
    <property type="term" value="P:lipid metabolic process"/>
    <property type="evidence" value="ECO:0007669"/>
    <property type="project" value="InterPro"/>
</dbReference>
<protein>
    <submittedName>
        <fullName evidence="2">Glycerophosphodiester phosphodiesterase</fullName>
    </submittedName>
</protein>
<dbReference type="RefSeq" id="WP_131615858.1">
    <property type="nucleotide sequence ID" value="NZ_CP036532.1"/>
</dbReference>
<name>A0A4P6V0V2_9HYPH</name>
<dbReference type="PANTHER" id="PTHR43805:SF1">
    <property type="entry name" value="GP-PDE DOMAIN-CONTAINING PROTEIN"/>
    <property type="match status" value="1"/>
</dbReference>
<dbReference type="InterPro" id="IPR017946">
    <property type="entry name" value="PLC-like_Pdiesterase_TIM-brl"/>
</dbReference>
<accession>A0A4P6V0V2</accession>
<keyword evidence="3" id="KW-1185">Reference proteome</keyword>
<dbReference type="Gene3D" id="3.20.20.190">
    <property type="entry name" value="Phosphatidylinositol (PI) phosphodiesterase"/>
    <property type="match status" value="1"/>
</dbReference>
<organism evidence="2 3">
    <name type="scientific">Roseitalea porphyridii</name>
    <dbReference type="NCBI Taxonomy" id="1852022"/>
    <lineage>
        <taxon>Bacteria</taxon>
        <taxon>Pseudomonadati</taxon>
        <taxon>Pseudomonadota</taxon>
        <taxon>Alphaproteobacteria</taxon>
        <taxon>Hyphomicrobiales</taxon>
        <taxon>Ahrensiaceae</taxon>
        <taxon>Roseitalea</taxon>
    </lineage>
</organism>
<dbReference type="GeneID" id="90766808"/>
<sequence>MRILRVLLAIFVAIALGLYLNNASWLAPAPEGEPKLYAHRGVHQPYERAGLTNDTCTAERMLPPAHDYLENTIASMEAAFAYGADRIEMDIYRTADGDWAVFHDYGLACRTDGEGRIRDHTMATLRTLDIGHGYTADGGQTYPFRGRFVGAMPSLADVLTRFPDEAFELHAKGATAEEADALWAYLREIGNVNVSRLTVFALPAFDARWNELDNGVPVIGKHRAAACVRSYLLTGWTGRLPAACNMGIVVPQDIAWLFWGWPDRLQQRFADTPGGVMLIGPALKENGSRAIDSLEELARVPDSFAGWIYTNRIELIGPAIEARSDGRSTSAAMR</sequence>
<evidence type="ECO:0000313" key="2">
    <source>
        <dbReference type="EMBL" id="QBK30156.1"/>
    </source>
</evidence>
<dbReference type="GO" id="GO:0008081">
    <property type="term" value="F:phosphoric diester hydrolase activity"/>
    <property type="evidence" value="ECO:0007669"/>
    <property type="project" value="InterPro"/>
</dbReference>
<dbReference type="SUPFAM" id="SSF51695">
    <property type="entry name" value="PLC-like phosphodiesterases"/>
    <property type="match status" value="1"/>
</dbReference>
<feature type="domain" description="GP-PDE" evidence="1">
    <location>
        <begin position="50"/>
        <end position="320"/>
    </location>
</feature>
<evidence type="ECO:0000259" key="1">
    <source>
        <dbReference type="PROSITE" id="PS51704"/>
    </source>
</evidence>
<dbReference type="PANTHER" id="PTHR43805">
    <property type="entry name" value="GLYCEROPHOSPHORYL DIESTER PHOSPHODIESTERASE"/>
    <property type="match status" value="1"/>
</dbReference>
<reference evidence="2 3" key="1">
    <citation type="journal article" date="2017" name="Int. J. Syst. Evol. Microbiol.">
        <title>Roseitalea porphyridii gen. nov., sp. nov., isolated from a red alga, and reclassification of Hoeflea suaedae Chung et al. 2013 as Pseudohoeflea suaedae gen. nov., comb. nov.</title>
        <authorList>
            <person name="Hyeon J.W."/>
            <person name="Jeong S.E."/>
            <person name="Baek K."/>
            <person name="Jeon C.O."/>
        </authorList>
    </citation>
    <scope>NUCLEOTIDE SEQUENCE [LARGE SCALE GENOMIC DNA]</scope>
    <source>
        <strain evidence="2 3">MA7-20</strain>
    </source>
</reference>
<evidence type="ECO:0000313" key="3">
    <source>
        <dbReference type="Proteomes" id="UP000293719"/>
    </source>
</evidence>
<dbReference type="KEGG" id="rpod:E0E05_05820"/>
<dbReference type="Proteomes" id="UP000293719">
    <property type="component" value="Chromosome"/>
</dbReference>
<dbReference type="AlphaFoldDB" id="A0A4P6V0V2"/>
<dbReference type="InterPro" id="IPR030395">
    <property type="entry name" value="GP_PDE_dom"/>
</dbReference>
<dbReference type="Pfam" id="PF03009">
    <property type="entry name" value="GDPD"/>
    <property type="match status" value="1"/>
</dbReference>
<dbReference type="PROSITE" id="PS51704">
    <property type="entry name" value="GP_PDE"/>
    <property type="match status" value="1"/>
</dbReference>